<name>A0A6D2JC73_9BRAS</name>
<feature type="domain" description="NTF2" evidence="2">
    <location>
        <begin position="63"/>
        <end position="162"/>
    </location>
</feature>
<dbReference type="Pfam" id="PF00575">
    <property type="entry name" value="S1"/>
    <property type="match status" value="1"/>
</dbReference>
<dbReference type="AlphaFoldDB" id="A0A6D2JC73"/>
<dbReference type="Gene3D" id="2.40.50.140">
    <property type="entry name" value="Nucleic acid-binding proteins"/>
    <property type="match status" value="1"/>
</dbReference>
<dbReference type="PANTHER" id="PTHR47600">
    <property type="entry name" value="NUCLEIC ACID-BINDING, OB-FOLD-LIKE PROTEIN"/>
    <property type="match status" value="1"/>
</dbReference>
<dbReference type="SMART" id="SM00316">
    <property type="entry name" value="S1"/>
    <property type="match status" value="2"/>
</dbReference>
<proteinExistence type="predicted"/>
<evidence type="ECO:0000313" key="3">
    <source>
        <dbReference type="EMBL" id="CAA7039174.1"/>
    </source>
</evidence>
<reference evidence="3" key="1">
    <citation type="submission" date="2020-01" db="EMBL/GenBank/DDBJ databases">
        <authorList>
            <person name="Mishra B."/>
        </authorList>
    </citation>
    <scope>NUCLEOTIDE SEQUENCE [LARGE SCALE GENOMIC DNA]</scope>
</reference>
<comment type="caution">
    <text evidence="3">The sequence shown here is derived from an EMBL/GenBank/DDBJ whole genome shotgun (WGS) entry which is preliminary data.</text>
</comment>
<dbReference type="OrthoDB" id="1899990at2759"/>
<evidence type="ECO:0000313" key="4">
    <source>
        <dbReference type="Proteomes" id="UP000467841"/>
    </source>
</evidence>
<dbReference type="GO" id="GO:0003676">
    <property type="term" value="F:nucleic acid binding"/>
    <property type="evidence" value="ECO:0007669"/>
    <property type="project" value="InterPro"/>
</dbReference>
<dbReference type="InterPro" id="IPR018222">
    <property type="entry name" value="Nuclear_transport_factor_2_euk"/>
</dbReference>
<sequence length="540" mass="61968">MTIETFLKLCLEYLSREENVNSSLSSYLLWNHEINKSFRELTSTERIQMTEALDQMEQDANVVGNSFVFHYYMRCNEKREMNYTTHAIVARPDNQNILTVIRWKKNIVKLVNSFMDKTCSHQILSAYSHASYNYGITTLVSGVLTTEDGKRQVFCQNLFLVPETTQGRYLAMNDLLRYLCVEIEGDVSSNRFIKDYYICGGDKYYVEGSCLSRQTSGGDMVSFNDLKSIKDHITSSHSQTSNIDIFTADSQPSFNRSVIMLVTGSMTLKDGGKKTFIQSFLLVPNEDTYIIWDDIQMYVEIDSQGELPPKFDGNKDRSFDRLRQFELAKLQAAELAEGTHLDWCKAESLFKTELLAEVELISSSTRGFVVSLGSLIGFLPYRNLAAKWKFVDFESWLRRKGVEDPSLTIKAPSPDLVMVYERQKQKFMSSFVGRKIRLYVIKANRQQRTLVFGMRPRGNEGELVRKRELMNKLVVGDVVKCCITKITYFGIFCEVQGFPALIHHSEVSWDSPLKIGQVVEAKVHQLDFPHLRINLSLKSL</sequence>
<dbReference type="InterPro" id="IPR003029">
    <property type="entry name" value="S1_domain"/>
</dbReference>
<accession>A0A6D2JC73</accession>
<feature type="domain" description="S1 motif" evidence="1">
    <location>
        <begin position="476"/>
        <end position="538"/>
    </location>
</feature>
<feature type="domain" description="NTF2" evidence="2">
    <location>
        <begin position="160"/>
        <end position="298"/>
    </location>
</feature>
<dbReference type="SUPFAM" id="SSF54427">
    <property type="entry name" value="NTF2-like"/>
    <property type="match status" value="2"/>
</dbReference>
<dbReference type="SUPFAM" id="SSF50249">
    <property type="entry name" value="Nucleic acid-binding proteins"/>
    <property type="match status" value="1"/>
</dbReference>
<gene>
    <name evidence="3" type="ORF">MERR_LOCUS26409</name>
</gene>
<dbReference type="PANTHER" id="PTHR47600:SF1">
    <property type="entry name" value="NUCLEIC ACID-BINDING, OB-FOLD-LIKE PROTEIN"/>
    <property type="match status" value="1"/>
</dbReference>
<organism evidence="3 4">
    <name type="scientific">Microthlaspi erraticum</name>
    <dbReference type="NCBI Taxonomy" id="1685480"/>
    <lineage>
        <taxon>Eukaryota</taxon>
        <taxon>Viridiplantae</taxon>
        <taxon>Streptophyta</taxon>
        <taxon>Embryophyta</taxon>
        <taxon>Tracheophyta</taxon>
        <taxon>Spermatophyta</taxon>
        <taxon>Magnoliopsida</taxon>
        <taxon>eudicotyledons</taxon>
        <taxon>Gunneridae</taxon>
        <taxon>Pentapetalae</taxon>
        <taxon>rosids</taxon>
        <taxon>malvids</taxon>
        <taxon>Brassicales</taxon>
        <taxon>Brassicaceae</taxon>
        <taxon>Coluteocarpeae</taxon>
        <taxon>Microthlaspi</taxon>
    </lineage>
</organism>
<dbReference type="PROSITE" id="PS50177">
    <property type="entry name" value="NTF2_DOMAIN"/>
    <property type="match status" value="2"/>
</dbReference>
<evidence type="ECO:0000259" key="1">
    <source>
        <dbReference type="PROSITE" id="PS50126"/>
    </source>
</evidence>
<evidence type="ECO:0000259" key="2">
    <source>
        <dbReference type="PROSITE" id="PS50177"/>
    </source>
</evidence>
<dbReference type="InterPro" id="IPR012340">
    <property type="entry name" value="NA-bd_OB-fold"/>
</dbReference>
<dbReference type="PROSITE" id="PS50126">
    <property type="entry name" value="S1"/>
    <property type="match status" value="1"/>
</dbReference>
<protein>
    <recommendedName>
        <fullName evidence="5">S1 motif domain-containing protein</fullName>
    </recommendedName>
</protein>
<keyword evidence="4" id="KW-1185">Reference proteome</keyword>
<dbReference type="InterPro" id="IPR032710">
    <property type="entry name" value="NTF2-like_dom_sf"/>
</dbReference>
<evidence type="ECO:0008006" key="5">
    <source>
        <dbReference type="Google" id="ProtNLM"/>
    </source>
</evidence>
<dbReference type="Proteomes" id="UP000467841">
    <property type="component" value="Unassembled WGS sequence"/>
</dbReference>
<dbReference type="Gene3D" id="3.10.450.50">
    <property type="match status" value="2"/>
</dbReference>
<dbReference type="EMBL" id="CACVBM020001207">
    <property type="protein sequence ID" value="CAA7039174.1"/>
    <property type="molecule type" value="Genomic_DNA"/>
</dbReference>
<dbReference type="InterPro" id="IPR002075">
    <property type="entry name" value="NTF2_dom"/>
</dbReference>
<dbReference type="Pfam" id="PF02136">
    <property type="entry name" value="NTF2"/>
    <property type="match status" value="2"/>
</dbReference>